<dbReference type="PANTHER" id="PTHR41521:SF4">
    <property type="entry name" value="BLR0684 PROTEIN"/>
    <property type="match status" value="1"/>
</dbReference>
<dbReference type="InterPro" id="IPR011008">
    <property type="entry name" value="Dimeric_a/b-barrel"/>
</dbReference>
<evidence type="ECO:0000313" key="2">
    <source>
        <dbReference type="EMBL" id="KAB7839956.1"/>
    </source>
</evidence>
<reference evidence="2 3" key="1">
    <citation type="journal article" date="2019" name="Microb. Cell Fact.">
        <title>Exploring novel herbicidin analogues by transcriptional regulator overexpression and MS/MS molecular networking.</title>
        <authorList>
            <person name="Shi Y."/>
            <person name="Gu R."/>
            <person name="Li Y."/>
            <person name="Wang X."/>
            <person name="Ren W."/>
            <person name="Li X."/>
            <person name="Wang L."/>
            <person name="Xie Y."/>
            <person name="Hong B."/>
        </authorList>
    </citation>
    <scope>NUCLEOTIDE SEQUENCE [LARGE SCALE GENOMIC DNA]</scope>
    <source>
        <strain evidence="2 3">US-43</strain>
    </source>
</reference>
<dbReference type="PANTHER" id="PTHR41521">
    <property type="match status" value="1"/>
</dbReference>
<dbReference type="OrthoDB" id="9806380at2"/>
<name>A0A5N5W4H4_STRMB</name>
<dbReference type="RefSeq" id="WP_004942532.1">
    <property type="nucleotide sequence ID" value="NZ_JBFADJ010000010.1"/>
</dbReference>
<dbReference type="SUPFAM" id="SSF54909">
    <property type="entry name" value="Dimeric alpha+beta barrel"/>
    <property type="match status" value="1"/>
</dbReference>
<dbReference type="Proteomes" id="UP000327000">
    <property type="component" value="Unassembled WGS sequence"/>
</dbReference>
<dbReference type="Pfam" id="PF07045">
    <property type="entry name" value="DUF1330"/>
    <property type="match status" value="1"/>
</dbReference>
<dbReference type="InterPro" id="IPR010753">
    <property type="entry name" value="DUF1330"/>
</dbReference>
<evidence type="ECO:0000313" key="3">
    <source>
        <dbReference type="Proteomes" id="UP000327000"/>
    </source>
</evidence>
<proteinExistence type="predicted"/>
<protein>
    <submittedName>
        <fullName evidence="2">DUF1330 domain-containing protein</fullName>
    </submittedName>
</protein>
<gene>
    <name evidence="2" type="ORF">FRZ00_20780</name>
</gene>
<keyword evidence="3" id="KW-1185">Reference proteome</keyword>
<sequence length="113" mass="12454">MPAYALGHFHSTTPHPDIVEYVERIQGTLDPYEGRFVVHGGELDVPEGVWEGSLVLIEFPDLERAREWYASPGYQELIPLRTPHAVGDVVLAAGVRSGYQPSEKAESIRAALA</sequence>
<dbReference type="AlphaFoldDB" id="A0A5N5W4H4"/>
<feature type="domain" description="DUF1330" evidence="1">
    <location>
        <begin position="2"/>
        <end position="95"/>
    </location>
</feature>
<evidence type="ECO:0000259" key="1">
    <source>
        <dbReference type="Pfam" id="PF07045"/>
    </source>
</evidence>
<dbReference type="EMBL" id="VOKX01000069">
    <property type="protein sequence ID" value="KAB7839956.1"/>
    <property type="molecule type" value="Genomic_DNA"/>
</dbReference>
<organism evidence="2 3">
    <name type="scientific">Streptomyces mobaraensis</name>
    <name type="common">Streptoverticillium mobaraense</name>
    <dbReference type="NCBI Taxonomy" id="35621"/>
    <lineage>
        <taxon>Bacteria</taxon>
        <taxon>Bacillati</taxon>
        <taxon>Actinomycetota</taxon>
        <taxon>Actinomycetes</taxon>
        <taxon>Kitasatosporales</taxon>
        <taxon>Streptomycetaceae</taxon>
        <taxon>Streptomyces</taxon>
    </lineage>
</organism>
<dbReference type="Gene3D" id="3.30.70.100">
    <property type="match status" value="1"/>
</dbReference>
<accession>A0A5N5W4H4</accession>
<comment type="caution">
    <text evidence="2">The sequence shown here is derived from an EMBL/GenBank/DDBJ whole genome shotgun (WGS) entry which is preliminary data.</text>
</comment>